<accession>A0ABS6RPW4</accession>
<keyword evidence="2" id="KW-1185">Reference proteome</keyword>
<sequence length="313" mass="34846">MFEQDLSIQRFQVTLDTSTIRHKALYANGRMQVRVLVLISGENSNAEEVSLYGHPALETLKLIGYDTSAPLGGSWSVGTQENRYAHDMSGGASRVFPLVPAPDNRISGPSERVQIFEFWVTSNRPGSIQIAAEITLQGVTYRSDGRNGYDSSVTLEAIAPKQYPIANFMIKKTRVLDLPSLFERTELHSLSLHAEGRQINLLDWTSFDTRYDEEFATEFFSSGNALNVSHGMRSYVGFIGPIYGVQVTARTSKGFRSLAQDPGVISILSHLTQDYPNKPGRTAQLSLQVFDEYGTEHRVRVNPDIATRSYTLS</sequence>
<reference evidence="1" key="1">
    <citation type="submission" date="2021-06" db="EMBL/GenBank/DDBJ databases">
        <title>Updating the genus Pseudomonas: Description of 43 new species and partition of the Pseudomonas putida group.</title>
        <authorList>
            <person name="Girard L."/>
            <person name="Lood C."/>
            <person name="Vandamme P."/>
            <person name="Rokni-Zadeh H."/>
            <person name="Van Noort V."/>
            <person name="Hofte M."/>
            <person name="Lavigne R."/>
            <person name="De Mot R."/>
        </authorList>
    </citation>
    <scope>NUCLEOTIDE SEQUENCE</scope>
    <source>
        <strain evidence="1">SWRI88</strain>
    </source>
</reference>
<organism evidence="1 2">
    <name type="scientific">Pseudomonas triticicola</name>
    <dbReference type="NCBI Taxonomy" id="2842345"/>
    <lineage>
        <taxon>Bacteria</taxon>
        <taxon>Pseudomonadati</taxon>
        <taxon>Pseudomonadota</taxon>
        <taxon>Gammaproteobacteria</taxon>
        <taxon>Pseudomonadales</taxon>
        <taxon>Pseudomonadaceae</taxon>
        <taxon>Pseudomonas</taxon>
    </lineage>
</organism>
<dbReference type="EMBL" id="JAHSTX010000001">
    <property type="protein sequence ID" value="MBV4547952.1"/>
    <property type="molecule type" value="Genomic_DNA"/>
</dbReference>
<proteinExistence type="predicted"/>
<protein>
    <submittedName>
        <fullName evidence="1">Uncharacterized protein</fullName>
    </submittedName>
</protein>
<name>A0ABS6RPW4_9PSED</name>
<gene>
    <name evidence="1" type="ORF">KVG85_17785</name>
</gene>
<comment type="caution">
    <text evidence="1">The sequence shown here is derived from an EMBL/GenBank/DDBJ whole genome shotgun (WGS) entry which is preliminary data.</text>
</comment>
<dbReference type="Proteomes" id="UP001048763">
    <property type="component" value="Unassembled WGS sequence"/>
</dbReference>
<dbReference type="RefSeq" id="WP_217864511.1">
    <property type="nucleotide sequence ID" value="NZ_JAHSTX010000001.1"/>
</dbReference>
<evidence type="ECO:0000313" key="1">
    <source>
        <dbReference type="EMBL" id="MBV4547952.1"/>
    </source>
</evidence>
<evidence type="ECO:0000313" key="2">
    <source>
        <dbReference type="Proteomes" id="UP001048763"/>
    </source>
</evidence>